<feature type="domain" description="EF-hand" evidence="4">
    <location>
        <begin position="150"/>
        <end position="185"/>
    </location>
</feature>
<dbReference type="PROSITE" id="PS50222">
    <property type="entry name" value="EF_HAND_2"/>
    <property type="match status" value="3"/>
</dbReference>
<dbReference type="Proteomes" id="UP000663828">
    <property type="component" value="Unassembled WGS sequence"/>
</dbReference>
<dbReference type="EMBL" id="CAJNOR010002555">
    <property type="protein sequence ID" value="CAF1310676.1"/>
    <property type="molecule type" value="Genomic_DNA"/>
</dbReference>
<dbReference type="InterPro" id="IPR011992">
    <property type="entry name" value="EF-hand-dom_pair"/>
</dbReference>
<keyword evidence="6" id="KW-1185">Reference proteome</keyword>
<evidence type="ECO:0000256" key="2">
    <source>
        <dbReference type="ARBA" id="ARBA00022737"/>
    </source>
</evidence>
<dbReference type="SUPFAM" id="SSF47473">
    <property type="entry name" value="EF-hand"/>
    <property type="match status" value="1"/>
</dbReference>
<gene>
    <name evidence="5" type="ORF">XAT740_LOCUS29367</name>
</gene>
<evidence type="ECO:0000256" key="3">
    <source>
        <dbReference type="ARBA" id="ARBA00022837"/>
    </source>
</evidence>
<dbReference type="AlphaFoldDB" id="A0A815EEL7"/>
<keyword evidence="2" id="KW-0677">Repeat</keyword>
<dbReference type="PRINTS" id="PR00450">
    <property type="entry name" value="RECOVERIN"/>
</dbReference>
<evidence type="ECO:0000313" key="6">
    <source>
        <dbReference type="Proteomes" id="UP000663828"/>
    </source>
</evidence>
<evidence type="ECO:0000256" key="1">
    <source>
        <dbReference type="ARBA" id="ARBA00022723"/>
    </source>
</evidence>
<dbReference type="InterPro" id="IPR018247">
    <property type="entry name" value="EF_Hand_1_Ca_BS"/>
</dbReference>
<dbReference type="PANTHER" id="PTHR23055">
    <property type="entry name" value="CALCIUM BINDING PROTEINS"/>
    <property type="match status" value="1"/>
</dbReference>
<dbReference type="PROSITE" id="PS00018">
    <property type="entry name" value="EF_HAND_1"/>
    <property type="match status" value="1"/>
</dbReference>
<feature type="domain" description="EF-hand" evidence="4">
    <location>
        <begin position="104"/>
        <end position="139"/>
    </location>
</feature>
<dbReference type="InterPro" id="IPR028846">
    <property type="entry name" value="Recoverin"/>
</dbReference>
<dbReference type="PANTHER" id="PTHR23055:SF69">
    <property type="entry name" value="NEURONAL CALCIUM SENSOR 2"/>
    <property type="match status" value="1"/>
</dbReference>
<reference evidence="5" key="1">
    <citation type="submission" date="2021-02" db="EMBL/GenBank/DDBJ databases">
        <authorList>
            <person name="Nowell W R."/>
        </authorList>
    </citation>
    <scope>NUCLEOTIDE SEQUENCE</scope>
</reference>
<evidence type="ECO:0000259" key="4">
    <source>
        <dbReference type="PROSITE" id="PS50222"/>
    </source>
</evidence>
<dbReference type="InterPro" id="IPR002048">
    <property type="entry name" value="EF_hand_dom"/>
</dbReference>
<keyword evidence="1" id="KW-0479">Metal-binding</keyword>
<dbReference type="Pfam" id="PF13499">
    <property type="entry name" value="EF-hand_7"/>
    <property type="match status" value="1"/>
</dbReference>
<comment type="caution">
    <text evidence="5">The sequence shown here is derived from an EMBL/GenBank/DDBJ whole genome shotgun (WGS) entry which is preliminary data.</text>
</comment>
<protein>
    <recommendedName>
        <fullName evidence="4">EF-hand domain-containing protein</fullName>
    </recommendedName>
</protein>
<feature type="domain" description="EF-hand" evidence="4">
    <location>
        <begin position="67"/>
        <end position="102"/>
    </location>
</feature>
<organism evidence="5 6">
    <name type="scientific">Adineta ricciae</name>
    <name type="common">Rotifer</name>
    <dbReference type="NCBI Taxonomy" id="249248"/>
    <lineage>
        <taxon>Eukaryota</taxon>
        <taxon>Metazoa</taxon>
        <taxon>Spiralia</taxon>
        <taxon>Gnathifera</taxon>
        <taxon>Rotifera</taxon>
        <taxon>Eurotatoria</taxon>
        <taxon>Bdelloidea</taxon>
        <taxon>Adinetida</taxon>
        <taxon>Adinetidae</taxon>
        <taxon>Adineta</taxon>
    </lineage>
</organism>
<sequence>MEQKRTRKERKSTDLTQKELALLRSSSQLSDKEIKLWHNEFIRKYPSGQLDKETFIKTYQELYPESDSLLSCDTLFDVIDTNKNNLIDFNEFLFLAAIGNRTGSLDERLDIIFDLWDVSNDSLLDQNELAHLISAMYDRAGVVDRQGNQDPHKRAKEIIAKLDITGDKKLNKDEFINGCKNDEVIRKLLAPDP</sequence>
<keyword evidence="3" id="KW-0106">Calcium</keyword>
<accession>A0A815EEL7</accession>
<dbReference type="GO" id="GO:0005509">
    <property type="term" value="F:calcium ion binding"/>
    <property type="evidence" value="ECO:0007669"/>
    <property type="project" value="InterPro"/>
</dbReference>
<evidence type="ECO:0000313" key="5">
    <source>
        <dbReference type="EMBL" id="CAF1310676.1"/>
    </source>
</evidence>
<name>A0A815EEL7_ADIRI</name>
<proteinExistence type="predicted"/>
<dbReference type="SMART" id="SM00054">
    <property type="entry name" value="EFh"/>
    <property type="match status" value="3"/>
</dbReference>
<dbReference type="Gene3D" id="1.10.238.10">
    <property type="entry name" value="EF-hand"/>
    <property type="match status" value="1"/>
</dbReference>